<dbReference type="PANTHER" id="PTHR31490">
    <property type="entry name" value="GLYCOSYL HYDROLASE"/>
    <property type="match status" value="1"/>
</dbReference>
<evidence type="ECO:0000256" key="4">
    <source>
        <dbReference type="ARBA" id="ARBA00023326"/>
    </source>
</evidence>
<sequence>MEISLQKNNLITMQLILVCADLLFSGFEANALPYDYTASIECLETPLKPLHGGGIILNPELNMGLKGWQAFGDAKIEQRELAGNKFVAVHARNHPTDSISQKLYLQQETLYSFSAWIQVSEGNEAVAAVFKTGTGFKHGGAVVAESKCWSMLKGGFTSDATGPAELYFEVMSRALKSKNTSIEIWVDSISLQPFTTEEWASHQDQNIKKVRKAKVRIQAIDKQGNPLSNATITIQQNKPGFPIGCAINKNILINTPYQKWFTSRFTVTTFEDEMKWYSTEVSPGHEDYTSADALLSFAKQHNIAVRGHNVLWDDPKYQPGWLYSLSPAELSNAVHKRIVSVMSRYKGQLIAWDVVNENLHFSFFESKLGDQATPNFYRLAHAVDWSVPLFLNEYNTIEDSRDGAATPAKYLQKLRQIQGLTRNAKMGIGLESHFGTPNLAFMRASLDTLGATGLPIWLTELDVLSGPNQAKYLEQILMEAYSHPKVDGIVIWAAWKPQGCYRMCLTDNNFNNLATGNVVDNLLRQWRSRAVSGLTDTRGFFEATLFHGDYEINITHPSSPAHSFVVVSTNASLQSPLTFQDMASFLSPMTILQQWRQCLATPKRAQYGGGMIGFNQRTNGSTLSSELGVSNDGLHNTTLSLKTVKLEKGNLYTFSAWVQISNGSESETVAVAFKASNGELVHGGETMAKQGCWSMLKGGIVAEFTGVVEILLMSKAMEIRVDNVSLQPFTAKEWRSHQDKSIDKVRKKKVSFKVTYANGTAADGALVLILQTKSGFPFGCGMNHYIVTDEAYRQWFASRFKVTSFTNEMKWYSTEKTRGVENYTVADAMVNFAEQNGISIRGHNVFWDNRVMQPKWVKDLPPAELMKAATRRLNSVVSRYAGRLIGWDVMNENLHFRFFEDKLGENASSMFYSMAYHLDPSTTLFMNEYNTIENSKDHTATACKYKEELEKILSFPGNAGLKAAIGLEGHFRDPKPNIAYMRSALDILGTMGLPIWLTEVDVGGGPDQAHNLEDILREGYSHPAVEGIIIFGGPIAAGFKCMTLENYDFEPTPVGEVVDKLINEWKSGSRQVRTDSRGMSEILLFHGDYRVKVSHPLINSSMSINFKVTKETENITVLLQFDA</sequence>
<comment type="caution">
    <text evidence="7">The sequence shown here is derived from an EMBL/GenBank/DDBJ whole genome shotgun (WGS) entry which is preliminary data.</text>
</comment>
<dbReference type="SUPFAM" id="SSF49785">
    <property type="entry name" value="Galactose-binding domain-like"/>
    <property type="match status" value="1"/>
</dbReference>
<keyword evidence="3" id="KW-0119">Carbohydrate metabolism</keyword>
<dbReference type="InterPro" id="IPR001000">
    <property type="entry name" value="GH10_dom"/>
</dbReference>
<dbReference type="PROSITE" id="PS51760">
    <property type="entry name" value="GH10_2"/>
    <property type="match status" value="2"/>
</dbReference>
<dbReference type="AlphaFoldDB" id="A0A5B6WKS6"/>
<feature type="domain" description="GH10" evidence="6">
    <location>
        <begin position="235"/>
        <end position="522"/>
    </location>
</feature>
<dbReference type="GO" id="GO:0031176">
    <property type="term" value="F:endo-1,4-beta-xylanase activity"/>
    <property type="evidence" value="ECO:0007669"/>
    <property type="project" value="UniProtKB-ARBA"/>
</dbReference>
<dbReference type="Pfam" id="PF00331">
    <property type="entry name" value="Glyco_hydro_10"/>
    <property type="match status" value="2"/>
</dbReference>
<dbReference type="Proteomes" id="UP000325315">
    <property type="component" value="Unassembled WGS sequence"/>
</dbReference>
<organism evidence="7 8">
    <name type="scientific">Gossypium australe</name>
    <dbReference type="NCBI Taxonomy" id="47621"/>
    <lineage>
        <taxon>Eukaryota</taxon>
        <taxon>Viridiplantae</taxon>
        <taxon>Streptophyta</taxon>
        <taxon>Embryophyta</taxon>
        <taxon>Tracheophyta</taxon>
        <taxon>Spermatophyta</taxon>
        <taxon>Magnoliopsida</taxon>
        <taxon>eudicotyledons</taxon>
        <taxon>Gunneridae</taxon>
        <taxon>Pentapetalae</taxon>
        <taxon>rosids</taxon>
        <taxon>malvids</taxon>
        <taxon>Malvales</taxon>
        <taxon>Malvaceae</taxon>
        <taxon>Malvoideae</taxon>
        <taxon>Gossypium</taxon>
    </lineage>
</organism>
<feature type="chain" id="PRO_5023090186" evidence="5">
    <location>
        <begin position="32"/>
        <end position="1123"/>
    </location>
</feature>
<proteinExistence type="inferred from homology"/>
<gene>
    <name evidence="7" type="ORF">EPI10_004714</name>
</gene>
<evidence type="ECO:0000313" key="7">
    <source>
        <dbReference type="EMBL" id="KAA3482471.1"/>
    </source>
</evidence>
<dbReference type="PANTHER" id="PTHR31490:SF2">
    <property type="entry name" value="GLYCOSYL HYDROLASE FAMILY 10 PROTEIN"/>
    <property type="match status" value="1"/>
</dbReference>
<dbReference type="OrthoDB" id="3055998at2759"/>
<dbReference type="SUPFAM" id="SSF51445">
    <property type="entry name" value="(Trans)glycosidases"/>
    <property type="match status" value="2"/>
</dbReference>
<feature type="domain" description="GH10" evidence="6">
    <location>
        <begin position="760"/>
        <end position="1061"/>
    </location>
</feature>
<keyword evidence="4" id="KW-0624">Polysaccharide degradation</keyword>
<dbReference type="GO" id="GO:0000272">
    <property type="term" value="P:polysaccharide catabolic process"/>
    <property type="evidence" value="ECO:0007669"/>
    <property type="project" value="UniProtKB-KW"/>
</dbReference>
<accession>A0A5B6WKS6</accession>
<dbReference type="InterPro" id="IPR044846">
    <property type="entry name" value="GH10"/>
</dbReference>
<dbReference type="EMBL" id="SMMG02000002">
    <property type="protein sequence ID" value="KAA3482471.1"/>
    <property type="molecule type" value="Genomic_DNA"/>
</dbReference>
<evidence type="ECO:0000256" key="3">
    <source>
        <dbReference type="ARBA" id="ARBA00023277"/>
    </source>
</evidence>
<dbReference type="InterPro" id="IPR008979">
    <property type="entry name" value="Galactose-bd-like_sf"/>
</dbReference>
<evidence type="ECO:0000256" key="1">
    <source>
        <dbReference type="ARBA" id="ARBA00007495"/>
    </source>
</evidence>
<dbReference type="Gene3D" id="3.20.20.80">
    <property type="entry name" value="Glycosidases"/>
    <property type="match status" value="2"/>
</dbReference>
<evidence type="ECO:0000313" key="8">
    <source>
        <dbReference type="Proteomes" id="UP000325315"/>
    </source>
</evidence>
<name>A0A5B6WKS6_9ROSI</name>
<dbReference type="SMART" id="SM00633">
    <property type="entry name" value="Glyco_10"/>
    <property type="match status" value="1"/>
</dbReference>
<evidence type="ECO:0000256" key="2">
    <source>
        <dbReference type="ARBA" id="ARBA00022801"/>
    </source>
</evidence>
<reference evidence="8" key="1">
    <citation type="journal article" date="2019" name="Plant Biotechnol. J.">
        <title>Genome sequencing of the Australian wild diploid species Gossypium australe highlights disease resistance and delayed gland morphogenesis.</title>
        <authorList>
            <person name="Cai Y."/>
            <person name="Cai X."/>
            <person name="Wang Q."/>
            <person name="Wang P."/>
            <person name="Zhang Y."/>
            <person name="Cai C."/>
            <person name="Xu Y."/>
            <person name="Wang K."/>
            <person name="Zhou Z."/>
            <person name="Wang C."/>
            <person name="Geng S."/>
            <person name="Li B."/>
            <person name="Dong Q."/>
            <person name="Hou Y."/>
            <person name="Wang H."/>
            <person name="Ai P."/>
            <person name="Liu Z."/>
            <person name="Yi F."/>
            <person name="Sun M."/>
            <person name="An G."/>
            <person name="Cheng J."/>
            <person name="Zhang Y."/>
            <person name="Shi Q."/>
            <person name="Xie Y."/>
            <person name="Shi X."/>
            <person name="Chang Y."/>
            <person name="Huang F."/>
            <person name="Chen Y."/>
            <person name="Hong S."/>
            <person name="Mi L."/>
            <person name="Sun Q."/>
            <person name="Zhang L."/>
            <person name="Zhou B."/>
            <person name="Peng R."/>
            <person name="Zhang X."/>
            <person name="Liu F."/>
        </authorList>
    </citation>
    <scope>NUCLEOTIDE SEQUENCE [LARGE SCALE GENOMIC DNA]</scope>
    <source>
        <strain evidence="8">cv. PA1801</strain>
    </source>
</reference>
<evidence type="ECO:0000259" key="6">
    <source>
        <dbReference type="PROSITE" id="PS51760"/>
    </source>
</evidence>
<dbReference type="Gene3D" id="2.60.120.260">
    <property type="entry name" value="Galactose-binding domain-like"/>
    <property type="match status" value="2"/>
</dbReference>
<keyword evidence="8" id="KW-1185">Reference proteome</keyword>
<comment type="similarity">
    <text evidence="1">Belongs to the glycosyl hydrolase 10 (cellulase F) family.</text>
</comment>
<keyword evidence="2 7" id="KW-0378">Hydrolase</keyword>
<feature type="signal peptide" evidence="5">
    <location>
        <begin position="1"/>
        <end position="31"/>
    </location>
</feature>
<protein>
    <submittedName>
        <fullName evidence="7">Glycoside hydrolase, family 10</fullName>
    </submittedName>
</protein>
<dbReference type="InterPro" id="IPR017853">
    <property type="entry name" value="GH"/>
</dbReference>
<evidence type="ECO:0000256" key="5">
    <source>
        <dbReference type="SAM" id="SignalP"/>
    </source>
</evidence>
<keyword evidence="5" id="KW-0732">Signal</keyword>